<dbReference type="Gene3D" id="3.40.50.150">
    <property type="entry name" value="Vaccinia Virus protein VP39"/>
    <property type="match status" value="1"/>
</dbReference>
<keyword evidence="4" id="KW-1185">Reference proteome</keyword>
<protein>
    <submittedName>
        <fullName evidence="3">Tellurite methyltransferase</fullName>
    </submittedName>
</protein>
<reference evidence="3 4" key="1">
    <citation type="submission" date="2019-03" db="EMBL/GenBank/DDBJ databases">
        <title>Genomic Encyclopedia of Type Strains, Phase IV (KMG-IV): sequencing the most valuable type-strain genomes for metagenomic binning, comparative biology and taxonomic classification.</title>
        <authorList>
            <person name="Goeker M."/>
        </authorList>
    </citation>
    <scope>NUCLEOTIDE SEQUENCE [LARGE SCALE GENOMIC DNA]</scope>
    <source>
        <strain evidence="3 4">DSM 46831</strain>
    </source>
</reference>
<dbReference type="RefSeq" id="WP_131847444.1">
    <property type="nucleotide sequence ID" value="NZ_SLXV01000002.1"/>
</dbReference>
<keyword evidence="3" id="KW-0489">Methyltransferase</keyword>
<gene>
    <name evidence="3" type="ORF">EDD57_10216</name>
</gene>
<keyword evidence="1" id="KW-0238">DNA-binding</keyword>
<dbReference type="CDD" id="cd02440">
    <property type="entry name" value="AdoMet_MTases"/>
    <property type="match status" value="1"/>
</dbReference>
<dbReference type="AlphaFoldDB" id="A0A4R2RZF7"/>
<evidence type="ECO:0000313" key="4">
    <source>
        <dbReference type="Proteomes" id="UP000294746"/>
    </source>
</evidence>
<comment type="caution">
    <text evidence="3">The sequence shown here is derived from an EMBL/GenBank/DDBJ whole genome shotgun (WGS) entry which is preliminary data.</text>
</comment>
<evidence type="ECO:0000256" key="1">
    <source>
        <dbReference type="ARBA" id="ARBA00023125"/>
    </source>
</evidence>
<name>A0A4R2RZF7_9BACL</name>
<dbReference type="InterPro" id="IPR029063">
    <property type="entry name" value="SAM-dependent_MTases_sf"/>
</dbReference>
<dbReference type="CDD" id="cd00093">
    <property type="entry name" value="HTH_XRE"/>
    <property type="match status" value="1"/>
</dbReference>
<dbReference type="GO" id="GO:0003677">
    <property type="term" value="F:DNA binding"/>
    <property type="evidence" value="ECO:0007669"/>
    <property type="project" value="UniProtKB-KW"/>
</dbReference>
<dbReference type="Pfam" id="PF01381">
    <property type="entry name" value="HTH_3"/>
    <property type="match status" value="1"/>
</dbReference>
<dbReference type="PROSITE" id="PS50943">
    <property type="entry name" value="HTH_CROC1"/>
    <property type="match status" value="1"/>
</dbReference>
<dbReference type="InterPro" id="IPR015985">
    <property type="entry name" value="TehB-like_dom"/>
</dbReference>
<dbReference type="Gene3D" id="1.10.260.40">
    <property type="entry name" value="lambda repressor-like DNA-binding domains"/>
    <property type="match status" value="1"/>
</dbReference>
<evidence type="ECO:0000313" key="3">
    <source>
        <dbReference type="EMBL" id="TCP70377.1"/>
    </source>
</evidence>
<dbReference type="Pfam" id="PF03848">
    <property type="entry name" value="TehB"/>
    <property type="match status" value="1"/>
</dbReference>
<dbReference type="InterPro" id="IPR001387">
    <property type="entry name" value="Cro/C1-type_HTH"/>
</dbReference>
<dbReference type="SUPFAM" id="SSF47413">
    <property type="entry name" value="lambda repressor-like DNA-binding domains"/>
    <property type="match status" value="1"/>
</dbReference>
<dbReference type="PANTHER" id="PTHR46558">
    <property type="entry name" value="TRACRIPTIONAL REGULATORY PROTEIN-RELATED-RELATED"/>
    <property type="match status" value="1"/>
</dbReference>
<accession>A0A4R2RZF7</accession>
<keyword evidence="3" id="KW-0808">Transferase</keyword>
<dbReference type="SMART" id="SM00530">
    <property type="entry name" value="HTH_XRE"/>
    <property type="match status" value="1"/>
</dbReference>
<dbReference type="Proteomes" id="UP000294746">
    <property type="component" value="Unassembled WGS sequence"/>
</dbReference>
<dbReference type="SUPFAM" id="SSF53335">
    <property type="entry name" value="S-adenosyl-L-methionine-dependent methyltransferases"/>
    <property type="match status" value="1"/>
</dbReference>
<evidence type="ECO:0000259" key="2">
    <source>
        <dbReference type="PROSITE" id="PS50943"/>
    </source>
</evidence>
<organism evidence="3 4">
    <name type="scientific">Baia soyae</name>
    <dbReference type="NCBI Taxonomy" id="1544746"/>
    <lineage>
        <taxon>Bacteria</taxon>
        <taxon>Bacillati</taxon>
        <taxon>Bacillota</taxon>
        <taxon>Bacilli</taxon>
        <taxon>Bacillales</taxon>
        <taxon>Thermoactinomycetaceae</taxon>
        <taxon>Baia</taxon>
    </lineage>
</organism>
<dbReference type="EMBL" id="SLXV01000002">
    <property type="protein sequence ID" value="TCP70377.1"/>
    <property type="molecule type" value="Genomic_DNA"/>
</dbReference>
<dbReference type="GO" id="GO:0032259">
    <property type="term" value="P:methylation"/>
    <property type="evidence" value="ECO:0007669"/>
    <property type="project" value="UniProtKB-KW"/>
</dbReference>
<proteinExistence type="predicted"/>
<dbReference type="PANTHER" id="PTHR46558:SF11">
    <property type="entry name" value="HTH-TYPE TRANSCRIPTIONAL REGULATOR XRE"/>
    <property type="match status" value="1"/>
</dbReference>
<feature type="domain" description="HTH cro/C1-type" evidence="2">
    <location>
        <begin position="9"/>
        <end position="63"/>
    </location>
</feature>
<dbReference type="OrthoDB" id="9812495at2"/>
<dbReference type="InterPro" id="IPR010982">
    <property type="entry name" value="Lambda_DNA-bd_dom_sf"/>
</dbReference>
<sequence>MMSQVAKNIYRYRKEKGFTQEKLAHSLGITHQAISKWENEQAMPDITLLPEISKILEVSIDKLLGYVSHDKQITIYEKAYATQDYYWGFQPHSDCYKVLEYIPPIRKMKLLDIGCGEGRNAVFFARNGYDVTAFDISDAGIEKTKRLADHVGVEVNVFKADLLDFRLNTHFDIFFSSGVLHYVNPEYRKELFQNYKDYTNPDGMHFFNVFVQKPFIPPPPENEPNAHDWKSGELLSHYHDWLIEDSSEDIIDCDSSGVPHKHAMNRVMARKV</sequence>
<dbReference type="GO" id="GO:0008168">
    <property type="term" value="F:methyltransferase activity"/>
    <property type="evidence" value="ECO:0007669"/>
    <property type="project" value="UniProtKB-KW"/>
</dbReference>